<feature type="transmembrane region" description="Helical" evidence="1">
    <location>
        <begin position="6"/>
        <end position="25"/>
    </location>
</feature>
<evidence type="ECO:0000313" key="3">
    <source>
        <dbReference type="Proteomes" id="UP000276133"/>
    </source>
</evidence>
<dbReference type="AlphaFoldDB" id="A0A3M7RQS9"/>
<protein>
    <submittedName>
        <fullName evidence="2">Uncharacterized protein</fullName>
    </submittedName>
</protein>
<reference evidence="2 3" key="1">
    <citation type="journal article" date="2018" name="Sci. Rep.">
        <title>Genomic signatures of local adaptation to the degree of environmental predictability in rotifers.</title>
        <authorList>
            <person name="Franch-Gras L."/>
            <person name="Hahn C."/>
            <person name="Garcia-Roger E.M."/>
            <person name="Carmona M.J."/>
            <person name="Serra M."/>
            <person name="Gomez A."/>
        </authorList>
    </citation>
    <scope>NUCLEOTIDE SEQUENCE [LARGE SCALE GENOMIC DNA]</scope>
    <source>
        <strain evidence="2">HYR1</strain>
    </source>
</reference>
<evidence type="ECO:0000313" key="2">
    <source>
        <dbReference type="EMBL" id="RNA25904.1"/>
    </source>
</evidence>
<dbReference type="EMBL" id="REGN01002841">
    <property type="protein sequence ID" value="RNA25904.1"/>
    <property type="molecule type" value="Genomic_DNA"/>
</dbReference>
<dbReference type="Proteomes" id="UP000276133">
    <property type="component" value="Unassembled WGS sequence"/>
</dbReference>
<keyword evidence="1" id="KW-0812">Transmembrane</keyword>
<gene>
    <name evidence="2" type="ORF">BpHYR1_013158</name>
</gene>
<keyword evidence="1" id="KW-0472">Membrane</keyword>
<keyword evidence="1" id="KW-1133">Transmembrane helix</keyword>
<sequence>MGVLTVFFLTILYLFVIHIGHLYYIKFHFLPIFSLRENSCRTLLESKIKVLSRSSSDVIFNKIINTRRIQEEIEKI</sequence>
<evidence type="ECO:0000256" key="1">
    <source>
        <dbReference type="SAM" id="Phobius"/>
    </source>
</evidence>
<keyword evidence="3" id="KW-1185">Reference proteome</keyword>
<name>A0A3M7RQS9_BRAPC</name>
<comment type="caution">
    <text evidence="2">The sequence shown here is derived from an EMBL/GenBank/DDBJ whole genome shotgun (WGS) entry which is preliminary data.</text>
</comment>
<proteinExistence type="predicted"/>
<organism evidence="2 3">
    <name type="scientific">Brachionus plicatilis</name>
    <name type="common">Marine rotifer</name>
    <name type="synonym">Brachionus muelleri</name>
    <dbReference type="NCBI Taxonomy" id="10195"/>
    <lineage>
        <taxon>Eukaryota</taxon>
        <taxon>Metazoa</taxon>
        <taxon>Spiralia</taxon>
        <taxon>Gnathifera</taxon>
        <taxon>Rotifera</taxon>
        <taxon>Eurotatoria</taxon>
        <taxon>Monogononta</taxon>
        <taxon>Pseudotrocha</taxon>
        <taxon>Ploima</taxon>
        <taxon>Brachionidae</taxon>
        <taxon>Brachionus</taxon>
    </lineage>
</organism>
<accession>A0A3M7RQS9</accession>